<reference evidence="1 2" key="1">
    <citation type="submission" date="2015-01" db="EMBL/GenBank/DDBJ databases">
        <authorList>
            <person name="Aslett A.Martin."/>
            <person name="De Silva Nishadi"/>
        </authorList>
    </citation>
    <scope>NUCLEOTIDE SEQUENCE [LARGE SCALE GENOMIC DNA]</scope>
    <source>
        <strain evidence="1 2">R28058</strain>
    </source>
</reference>
<gene>
    <name evidence="1" type="ORF">R28058_09411</name>
</gene>
<organism evidence="1 2">
    <name type="scientific">Paraclostridium sordellii</name>
    <name type="common">Clostridium sordellii</name>
    <dbReference type="NCBI Taxonomy" id="1505"/>
    <lineage>
        <taxon>Bacteria</taxon>
        <taxon>Bacillati</taxon>
        <taxon>Bacillota</taxon>
        <taxon>Clostridia</taxon>
        <taxon>Peptostreptococcales</taxon>
        <taxon>Peptostreptococcaceae</taxon>
        <taxon>Paraclostridium</taxon>
    </lineage>
</organism>
<name>A0A0C7G683_PARSO</name>
<dbReference type="AlphaFoldDB" id="A0A0C7G683"/>
<sequence length="66" mass="7828">MSKKLFSEQEISGLSRNKYVKNVILKELLILMNLNFNLLQNMSLEKVLEKFLKMQDLMLKQLELNV</sequence>
<evidence type="ECO:0000313" key="1">
    <source>
        <dbReference type="EMBL" id="CEQ03208.1"/>
    </source>
</evidence>
<proteinExistence type="predicted"/>
<dbReference type="RefSeq" id="WP_055341628.1">
    <property type="nucleotide sequence ID" value="NZ_CDNI01000003.1"/>
</dbReference>
<evidence type="ECO:0000313" key="2">
    <source>
        <dbReference type="Proteomes" id="UP000049127"/>
    </source>
</evidence>
<dbReference type="EMBL" id="CEKZ01000003">
    <property type="protein sequence ID" value="CEQ03208.1"/>
    <property type="molecule type" value="Genomic_DNA"/>
</dbReference>
<accession>A0A0C7G683</accession>
<protein>
    <submittedName>
        <fullName evidence="1">Uncharacterized protein</fullName>
    </submittedName>
</protein>
<dbReference type="Proteomes" id="UP000049127">
    <property type="component" value="Unassembled WGS sequence"/>
</dbReference>